<dbReference type="InterPro" id="IPR001245">
    <property type="entry name" value="Ser-Thr/Tyr_kinase_cat_dom"/>
</dbReference>
<proteinExistence type="predicted"/>
<dbReference type="PANTHER" id="PTHR44329">
    <property type="entry name" value="SERINE/THREONINE-PROTEIN KINASE TNNI3K-RELATED"/>
    <property type="match status" value="1"/>
</dbReference>
<dbReference type="Pfam" id="PF07714">
    <property type="entry name" value="PK_Tyr_Ser-Thr"/>
    <property type="match status" value="1"/>
</dbReference>
<evidence type="ECO:0000256" key="1">
    <source>
        <dbReference type="ARBA" id="ARBA00022741"/>
    </source>
</evidence>
<dbReference type="GO" id="GO:0004672">
    <property type="term" value="F:protein kinase activity"/>
    <property type="evidence" value="ECO:0007669"/>
    <property type="project" value="InterPro"/>
</dbReference>
<sequence>MSHKEKQENQQSSLEPDNDVEMLDYDPSDPSGSNSQSFYEDNKRQNEGWINGKEIMERFIRETQYQTFYEFKWINYNRLKDVVYDESKGYYVALLIDENIELGQNNNIKVGLQCIKEEKLSEVLSQIKNYLRIRNNVVRLFGFSLNPESSEYILVMEDGKGLGQYLKENKLDLNKKYKMMKEIVIGLKNIHDTNISLGYFNSNNILIDDFNNARISIFINFRQGSKIVYVAPEILGDNKVSQTSNIYSLGMVLYNIIFEKEPFYEFPRSINNEDRPLFIRDIPPLLKELITKCWNTVPSDRPTINEVVDFFSDEFIFDFDPSHIKQIVNRVVSSEQTSNILEQATSSENFHNTRYNETPEQDYNYQEIDKSFQNGIIFDPNKHNNNIFSENSISIYRSLPQNYFNNEFNNGPVNFSNPRDRLNHQDDGFKFVDDEFNKIDKSQITNIRKFENCQSNIRSATMVTGKEVIIKKLQKLQNEKSLLVRKKLNFWTKACRKSNIIECLGIFEDEDCNAFLIIPFALEGNLRSYLKNKEFSLKKKVGIAINIADGIKFLHIKDIIHENLVRMAQISDLPLPYEKNKSVFFDQQFFDNIGYIDPSSLLNEDFEKNKSMDIYSFGSLLWEILSGKIPYSKNKDEGILKLVRKIKEDGYREHKIINAPEKYIELYESCWDGKSSNRPTIEMVYDKLLHIL</sequence>
<feature type="domain" description="Protein kinase" evidence="4">
    <location>
        <begin position="433"/>
        <end position="692"/>
    </location>
</feature>
<dbReference type="AlphaFoldDB" id="A0A9N9D0N5"/>
<evidence type="ECO:0000256" key="3">
    <source>
        <dbReference type="SAM" id="MobiDB-lite"/>
    </source>
</evidence>
<feature type="region of interest" description="Disordered" evidence="3">
    <location>
        <begin position="1"/>
        <end position="43"/>
    </location>
</feature>
<reference evidence="5" key="1">
    <citation type="submission" date="2021-06" db="EMBL/GenBank/DDBJ databases">
        <authorList>
            <person name="Kallberg Y."/>
            <person name="Tangrot J."/>
            <person name="Rosling A."/>
        </authorList>
    </citation>
    <scope>NUCLEOTIDE SEQUENCE</scope>
    <source>
        <strain evidence="5">87-6 pot B 2015</strain>
    </source>
</reference>
<comment type="caution">
    <text evidence="5">The sequence shown here is derived from an EMBL/GenBank/DDBJ whole genome shotgun (WGS) entry which is preliminary data.</text>
</comment>
<organism evidence="5 6">
    <name type="scientific">Funneliformis mosseae</name>
    <name type="common">Endomycorrhizal fungus</name>
    <name type="synonym">Glomus mosseae</name>
    <dbReference type="NCBI Taxonomy" id="27381"/>
    <lineage>
        <taxon>Eukaryota</taxon>
        <taxon>Fungi</taxon>
        <taxon>Fungi incertae sedis</taxon>
        <taxon>Mucoromycota</taxon>
        <taxon>Glomeromycotina</taxon>
        <taxon>Glomeromycetes</taxon>
        <taxon>Glomerales</taxon>
        <taxon>Glomeraceae</taxon>
        <taxon>Funneliformis</taxon>
    </lineage>
</organism>
<dbReference type="EMBL" id="CAJVPP010003032">
    <property type="protein sequence ID" value="CAG8618765.1"/>
    <property type="molecule type" value="Genomic_DNA"/>
</dbReference>
<keyword evidence="2" id="KW-0067">ATP-binding</keyword>
<dbReference type="Pfam" id="PF00069">
    <property type="entry name" value="Pkinase"/>
    <property type="match status" value="1"/>
</dbReference>
<accession>A0A9N9D0N5</accession>
<feature type="compositionally biased region" description="Acidic residues" evidence="3">
    <location>
        <begin position="16"/>
        <end position="27"/>
    </location>
</feature>
<name>A0A9N9D0N5_FUNMO</name>
<dbReference type="GO" id="GO:0005524">
    <property type="term" value="F:ATP binding"/>
    <property type="evidence" value="ECO:0007669"/>
    <property type="project" value="UniProtKB-KW"/>
</dbReference>
<evidence type="ECO:0000259" key="4">
    <source>
        <dbReference type="PROSITE" id="PS50011"/>
    </source>
</evidence>
<feature type="domain" description="Protein kinase" evidence="4">
    <location>
        <begin position="80"/>
        <end position="316"/>
    </location>
</feature>
<evidence type="ECO:0000313" key="6">
    <source>
        <dbReference type="Proteomes" id="UP000789375"/>
    </source>
</evidence>
<dbReference type="Gene3D" id="1.10.510.10">
    <property type="entry name" value="Transferase(Phosphotransferase) domain 1"/>
    <property type="match status" value="2"/>
</dbReference>
<evidence type="ECO:0000313" key="5">
    <source>
        <dbReference type="EMBL" id="CAG8618765.1"/>
    </source>
</evidence>
<dbReference type="InterPro" id="IPR051681">
    <property type="entry name" value="Ser/Thr_Kinases-Pseudokinases"/>
</dbReference>
<gene>
    <name evidence="5" type="ORF">FMOSSE_LOCUS9861</name>
</gene>
<keyword evidence="6" id="KW-1185">Reference proteome</keyword>
<keyword evidence="1" id="KW-0547">Nucleotide-binding</keyword>
<protein>
    <submittedName>
        <fullName evidence="5">9282_t:CDS:1</fullName>
    </submittedName>
</protein>
<dbReference type="InterPro" id="IPR011009">
    <property type="entry name" value="Kinase-like_dom_sf"/>
</dbReference>
<dbReference type="PROSITE" id="PS50011">
    <property type="entry name" value="PROTEIN_KINASE_DOM"/>
    <property type="match status" value="2"/>
</dbReference>
<dbReference type="InterPro" id="IPR000719">
    <property type="entry name" value="Prot_kinase_dom"/>
</dbReference>
<evidence type="ECO:0000256" key="2">
    <source>
        <dbReference type="ARBA" id="ARBA00022840"/>
    </source>
</evidence>
<dbReference type="PANTHER" id="PTHR44329:SF298">
    <property type="entry name" value="MIXED LINEAGE KINASE DOMAIN-LIKE PROTEIN"/>
    <property type="match status" value="1"/>
</dbReference>
<dbReference type="SUPFAM" id="SSF56112">
    <property type="entry name" value="Protein kinase-like (PK-like)"/>
    <property type="match status" value="2"/>
</dbReference>
<dbReference type="GO" id="GO:0097527">
    <property type="term" value="P:necroptotic signaling pathway"/>
    <property type="evidence" value="ECO:0007669"/>
    <property type="project" value="TreeGrafter"/>
</dbReference>
<feature type="compositionally biased region" description="Polar residues" evidence="3">
    <location>
        <begin position="30"/>
        <end position="39"/>
    </location>
</feature>
<dbReference type="Proteomes" id="UP000789375">
    <property type="component" value="Unassembled WGS sequence"/>
</dbReference>